<comment type="catalytic activity">
    <reaction evidence="9">
        <text>4-imidazolone-5-propanoate = trans-urocanate + H2O</text>
        <dbReference type="Rhea" id="RHEA:13101"/>
        <dbReference type="ChEBI" id="CHEBI:15377"/>
        <dbReference type="ChEBI" id="CHEBI:17771"/>
        <dbReference type="ChEBI" id="CHEBI:77893"/>
        <dbReference type="EC" id="4.2.1.49"/>
    </reaction>
</comment>
<dbReference type="PANTHER" id="PTHR12216">
    <property type="entry name" value="UROCANATE HYDRATASE"/>
    <property type="match status" value="1"/>
</dbReference>
<comment type="similarity">
    <text evidence="3">Belongs to the urocanase family.</text>
</comment>
<dbReference type="Gene3D" id="3.40.50.10730">
    <property type="entry name" value="Urocanase like domains"/>
    <property type="match status" value="1"/>
</dbReference>
<dbReference type="Pfam" id="PF17392">
    <property type="entry name" value="Urocanase_C"/>
    <property type="match status" value="1"/>
</dbReference>
<evidence type="ECO:0000313" key="13">
    <source>
        <dbReference type="EMBL" id="NDV30006.1"/>
    </source>
</evidence>
<evidence type="ECO:0000256" key="3">
    <source>
        <dbReference type="ARBA" id="ARBA00007578"/>
    </source>
</evidence>
<dbReference type="InterPro" id="IPR038364">
    <property type="entry name" value="Urocanase_central_sf"/>
</dbReference>
<keyword evidence="6" id="KW-0520">NAD</keyword>
<dbReference type="InterPro" id="IPR055351">
    <property type="entry name" value="Urocanase"/>
</dbReference>
<dbReference type="EMBL" id="GIBP01001037">
    <property type="protein sequence ID" value="NDV30006.1"/>
    <property type="molecule type" value="Transcribed_RNA"/>
</dbReference>
<dbReference type="InterPro" id="IPR036190">
    <property type="entry name" value="Urocanase_sf"/>
</dbReference>
<protein>
    <recommendedName>
        <fullName evidence="4">urocanate hydratase</fullName>
        <ecNumber evidence="4">4.2.1.49</ecNumber>
    </recommendedName>
    <alternativeName>
        <fullName evidence="8">Imidazolonepropionate hydrolase</fullName>
    </alternativeName>
</protein>
<dbReference type="GO" id="GO:0016153">
    <property type="term" value="F:urocanate hydratase activity"/>
    <property type="evidence" value="ECO:0007669"/>
    <property type="project" value="UniProtKB-EC"/>
</dbReference>
<dbReference type="AlphaFoldDB" id="A0A6B2KZ68"/>
<keyword evidence="5" id="KW-0369">Histidine metabolism</keyword>
<evidence type="ECO:0000256" key="2">
    <source>
        <dbReference type="ARBA" id="ARBA00004794"/>
    </source>
</evidence>
<dbReference type="HAMAP" id="MF_00577">
    <property type="entry name" value="HutU"/>
    <property type="match status" value="1"/>
</dbReference>
<evidence type="ECO:0000256" key="9">
    <source>
        <dbReference type="ARBA" id="ARBA00047623"/>
    </source>
</evidence>
<dbReference type="Pfam" id="PF17391">
    <property type="entry name" value="Urocanase_N"/>
    <property type="match status" value="1"/>
</dbReference>
<evidence type="ECO:0000256" key="7">
    <source>
        <dbReference type="ARBA" id="ARBA00023239"/>
    </source>
</evidence>
<feature type="domain" description="Urocanase Rossmann-like" evidence="10">
    <location>
        <begin position="217"/>
        <end position="433"/>
    </location>
</feature>
<evidence type="ECO:0000259" key="12">
    <source>
        <dbReference type="Pfam" id="PF17392"/>
    </source>
</evidence>
<dbReference type="FunFam" id="3.40.50.10730:FF:000002">
    <property type="entry name" value="Urocanate hydratase 1"/>
    <property type="match status" value="1"/>
</dbReference>
<evidence type="ECO:0000256" key="5">
    <source>
        <dbReference type="ARBA" id="ARBA00022808"/>
    </source>
</evidence>
<sequence length="678" mass="75146">MLSELALGITDNYYHLTTEQALELDPSVPHAPKRTPSLTAGEMKQAVKNALRYFPPERHALLAREFALELRTFGHIYMHRFRPRSYEMRAYPISAYPARSLQAAALMLQIQNNLDKRVAQFPHEMITYGGNGSVFNNWAQYHLTMKYLAQMSDEQTLIMCSGHPQGLFPSSREAPRCIVTNGMVIPNYSSRKDYDRMYALGVSQYGQMTAGSYCYIGPQGIVHGTTITVMNAVRKYLGSEDMAGKVFVSAGLGGMSGAQAKAGVIAGLICVVAEVDERALGKRFAQGWVRERESDLERVVRRIKEARRERAATSIGYLGNVVDLWERLAREEENLVDLGSDQTSLHNPFGGGYYPVSLGFEEAKVLMETNPEQFKVEVQKSLIRHINAVDALAAKGMKFWDYGNAFLLEAGRAGAQVFKEPGVFKYPSYVQDIMGDVFSLGFGPFRWICTSGEHNDLLKTDEIAKKVIEELMAENKTSTHPSDIKVHQQYMDNHLWISKCDEHKLVVGSEARILYSNAEGRTRIALAMNSAIARGEITGPIMLSRDHHDVSGTDSPWRETSNITDGSQFCADMAVQNAIGDAFRGATSVSLHNGGGTGWGEAINGGFLLLLDGTPEAARRASAMLHWDVNNGVARRSWSGNEHAIHQIAKAQQLEPRLNVTMPNIAAEEVLEGLFSKL</sequence>
<dbReference type="PIRSF" id="PIRSF001423">
    <property type="entry name" value="Urocanate_hydrat"/>
    <property type="match status" value="1"/>
</dbReference>
<dbReference type="Pfam" id="PF01175">
    <property type="entry name" value="Urocanase"/>
    <property type="match status" value="1"/>
</dbReference>
<evidence type="ECO:0000259" key="11">
    <source>
        <dbReference type="Pfam" id="PF17391"/>
    </source>
</evidence>
<accession>A0A6B2KZ68</accession>
<organism evidence="13">
    <name type="scientific">Arcella intermedia</name>
    <dbReference type="NCBI Taxonomy" id="1963864"/>
    <lineage>
        <taxon>Eukaryota</taxon>
        <taxon>Amoebozoa</taxon>
        <taxon>Tubulinea</taxon>
        <taxon>Elardia</taxon>
        <taxon>Arcellinida</taxon>
        <taxon>Sphaerothecina</taxon>
        <taxon>Arcellidae</taxon>
        <taxon>Arcella</taxon>
    </lineage>
</organism>
<dbReference type="InterPro" id="IPR023637">
    <property type="entry name" value="Urocanase-like"/>
</dbReference>
<dbReference type="NCBIfam" id="NF003820">
    <property type="entry name" value="PRK05414.1"/>
    <property type="match status" value="1"/>
</dbReference>
<comment type="cofactor">
    <cofactor evidence="1">
        <name>NAD(+)</name>
        <dbReference type="ChEBI" id="CHEBI:57540"/>
    </cofactor>
</comment>
<dbReference type="EC" id="4.2.1.49" evidence="4"/>
<dbReference type="InterPro" id="IPR035400">
    <property type="entry name" value="Urocanase_N"/>
</dbReference>
<name>A0A6B2KZ68_9EUKA</name>
<dbReference type="UniPathway" id="UPA00379">
    <property type="reaction ID" value="UER00550"/>
</dbReference>
<dbReference type="PANTHER" id="PTHR12216:SF3">
    <property type="entry name" value="UROCANATE HYDRATASE"/>
    <property type="match status" value="1"/>
</dbReference>
<dbReference type="FunFam" id="3.40.1770.10:FF:000002">
    <property type="entry name" value="Urocanate hydratase 1"/>
    <property type="match status" value="1"/>
</dbReference>
<reference evidence="13" key="1">
    <citation type="journal article" date="2020" name="J. Eukaryot. Microbiol.">
        <title>De novo Sequencing, Assembly and Annotation of the Transcriptome for the Free-Living Testate Amoeba Arcella intermedia.</title>
        <authorList>
            <person name="Ribeiro G.M."/>
            <person name="Porfirio-Sousa A.L."/>
            <person name="Maurer-Alcala X.X."/>
            <person name="Katz L.A."/>
            <person name="Lahr D.J.G."/>
        </authorList>
    </citation>
    <scope>NUCLEOTIDE SEQUENCE</scope>
</reference>
<evidence type="ECO:0000256" key="4">
    <source>
        <dbReference type="ARBA" id="ARBA00011992"/>
    </source>
</evidence>
<dbReference type="Gene3D" id="3.40.1770.10">
    <property type="entry name" value="Urocanase superfamily"/>
    <property type="match status" value="2"/>
</dbReference>
<dbReference type="GO" id="GO:0019556">
    <property type="term" value="P:L-histidine catabolic process to glutamate and formamide"/>
    <property type="evidence" value="ECO:0007669"/>
    <property type="project" value="UniProtKB-UniPathway"/>
</dbReference>
<keyword evidence="7" id="KW-0456">Lyase</keyword>
<evidence type="ECO:0000259" key="10">
    <source>
        <dbReference type="Pfam" id="PF01175"/>
    </source>
</evidence>
<evidence type="ECO:0000256" key="1">
    <source>
        <dbReference type="ARBA" id="ARBA00001911"/>
    </source>
</evidence>
<dbReference type="SUPFAM" id="SSF111326">
    <property type="entry name" value="Urocanase"/>
    <property type="match status" value="1"/>
</dbReference>
<dbReference type="InterPro" id="IPR035401">
    <property type="entry name" value="Urocanase_C"/>
</dbReference>
<dbReference type="InterPro" id="IPR023636">
    <property type="entry name" value="Urocanase_CS"/>
</dbReference>
<dbReference type="GO" id="GO:0019557">
    <property type="term" value="P:L-histidine catabolic process to glutamate and formate"/>
    <property type="evidence" value="ECO:0007669"/>
    <property type="project" value="UniProtKB-UniPathway"/>
</dbReference>
<evidence type="ECO:0000256" key="8">
    <source>
        <dbReference type="ARBA" id="ARBA00031640"/>
    </source>
</evidence>
<comment type="pathway">
    <text evidence="2">Amino-acid degradation; L-histidine degradation into L-glutamate; N-formimidoyl-L-glutamate from L-histidine: step 2/3.</text>
</comment>
<dbReference type="InterPro" id="IPR035085">
    <property type="entry name" value="Urocanase_Rossmann-like"/>
</dbReference>
<proteinExistence type="inferred from homology"/>
<feature type="domain" description="Urocanase C-terminal" evidence="12">
    <location>
        <begin position="436"/>
        <end position="648"/>
    </location>
</feature>
<dbReference type="PROSITE" id="PS01233">
    <property type="entry name" value="UROCANASE"/>
    <property type="match status" value="1"/>
</dbReference>
<feature type="domain" description="Urocanase N-terminal" evidence="11">
    <location>
        <begin position="88"/>
        <end position="214"/>
    </location>
</feature>
<evidence type="ECO:0000256" key="6">
    <source>
        <dbReference type="ARBA" id="ARBA00023027"/>
    </source>
</evidence>